<evidence type="ECO:0000313" key="1">
    <source>
        <dbReference type="EMBL" id="MFC5463317.1"/>
    </source>
</evidence>
<sequence length="148" mass="17335">MQHQFRQHVPMPTWMLYQQHYQSPYPPNHYPPSFPNIYGHQAMQSSYGYPTQTGRWNKTSQLFQNPLQPEESYLYEQYGNQPGNQHYYPKPNPFIKPKNNQFNSILQSFKTQDGSFDYNKVVNTAGQLMNIFNQVSGMAKGLGGLFKF</sequence>
<dbReference type="Pfam" id="PF14179">
    <property type="entry name" value="YppG"/>
    <property type="match status" value="1"/>
</dbReference>
<dbReference type="RefSeq" id="WP_382346644.1">
    <property type="nucleotide sequence ID" value="NZ_JBHSMC010000001.1"/>
</dbReference>
<dbReference type="Proteomes" id="UP001596147">
    <property type="component" value="Unassembled WGS sequence"/>
</dbReference>
<comment type="caution">
    <text evidence="1">The sequence shown here is derived from an EMBL/GenBank/DDBJ whole genome shotgun (WGS) entry which is preliminary data.</text>
</comment>
<name>A0ABW0LEG8_9BACI</name>
<evidence type="ECO:0000313" key="2">
    <source>
        <dbReference type="Proteomes" id="UP001596147"/>
    </source>
</evidence>
<organism evidence="1 2">
    <name type="scientific">Lederbergia graminis</name>
    <dbReference type="NCBI Taxonomy" id="735518"/>
    <lineage>
        <taxon>Bacteria</taxon>
        <taxon>Bacillati</taxon>
        <taxon>Bacillota</taxon>
        <taxon>Bacilli</taxon>
        <taxon>Bacillales</taxon>
        <taxon>Bacillaceae</taxon>
        <taxon>Lederbergia</taxon>
    </lineage>
</organism>
<keyword evidence="2" id="KW-1185">Reference proteome</keyword>
<dbReference type="InterPro" id="IPR025555">
    <property type="entry name" value="YppG"/>
</dbReference>
<protein>
    <submittedName>
        <fullName evidence="1">YppG family protein</fullName>
    </submittedName>
</protein>
<gene>
    <name evidence="1" type="ORF">ACFPM4_00970</name>
</gene>
<reference evidence="2" key="1">
    <citation type="journal article" date="2019" name="Int. J. Syst. Evol. Microbiol.">
        <title>The Global Catalogue of Microorganisms (GCM) 10K type strain sequencing project: providing services to taxonomists for standard genome sequencing and annotation.</title>
        <authorList>
            <consortium name="The Broad Institute Genomics Platform"/>
            <consortium name="The Broad Institute Genome Sequencing Center for Infectious Disease"/>
            <person name="Wu L."/>
            <person name="Ma J."/>
        </authorList>
    </citation>
    <scope>NUCLEOTIDE SEQUENCE [LARGE SCALE GENOMIC DNA]</scope>
    <source>
        <strain evidence="2">CGMCC 1.12237</strain>
    </source>
</reference>
<accession>A0ABW0LEG8</accession>
<dbReference type="EMBL" id="JBHSMC010000001">
    <property type="protein sequence ID" value="MFC5463317.1"/>
    <property type="molecule type" value="Genomic_DNA"/>
</dbReference>
<proteinExistence type="predicted"/>